<evidence type="ECO:0000313" key="8">
    <source>
        <dbReference type="EMBL" id="GAN06413.1"/>
    </source>
</evidence>
<dbReference type="InterPro" id="IPR039910">
    <property type="entry name" value="D15-like"/>
</dbReference>
<dbReference type="OrthoDB" id="1724197at2759"/>
<evidence type="ECO:0000259" key="7">
    <source>
        <dbReference type="Pfam" id="PF01103"/>
    </source>
</evidence>
<name>A0A0C9MW91_9FUNG</name>
<dbReference type="InterPro" id="IPR000184">
    <property type="entry name" value="Bac_surfAg_D15"/>
</dbReference>
<evidence type="ECO:0000256" key="5">
    <source>
        <dbReference type="ARBA" id="ARBA00023136"/>
    </source>
</evidence>
<protein>
    <recommendedName>
        <fullName evidence="7">Bacterial surface antigen (D15) domain-containing protein</fullName>
    </recommendedName>
</protein>
<evidence type="ECO:0000256" key="2">
    <source>
        <dbReference type="ARBA" id="ARBA00010913"/>
    </source>
</evidence>
<comment type="similarity">
    <text evidence="2">Belongs to the SAM50/omp85 family.</text>
</comment>
<evidence type="ECO:0000256" key="3">
    <source>
        <dbReference type="ARBA" id="ARBA00022452"/>
    </source>
</evidence>
<organism evidence="8">
    <name type="scientific">Mucor ambiguus</name>
    <dbReference type="NCBI Taxonomy" id="91626"/>
    <lineage>
        <taxon>Eukaryota</taxon>
        <taxon>Fungi</taxon>
        <taxon>Fungi incertae sedis</taxon>
        <taxon>Mucoromycota</taxon>
        <taxon>Mucoromycotina</taxon>
        <taxon>Mucoromycetes</taxon>
        <taxon>Mucorales</taxon>
        <taxon>Mucorineae</taxon>
        <taxon>Mucoraceae</taxon>
        <taxon>Mucor</taxon>
    </lineage>
</organism>
<accession>A0A0C9MW91</accession>
<evidence type="ECO:0000256" key="1">
    <source>
        <dbReference type="ARBA" id="ARBA00004374"/>
    </source>
</evidence>
<feature type="transmembrane region" description="Helical" evidence="6">
    <location>
        <begin position="440"/>
        <end position="467"/>
    </location>
</feature>
<dbReference type="GO" id="GO:0005741">
    <property type="term" value="C:mitochondrial outer membrane"/>
    <property type="evidence" value="ECO:0007669"/>
    <property type="project" value="UniProtKB-SubCell"/>
</dbReference>
<comment type="subcellular location">
    <subcellularLocation>
        <location evidence="1">Mitochondrion outer membrane</location>
        <topology evidence="1">Multi-pass membrane protein</topology>
    </subcellularLocation>
</comment>
<keyword evidence="5 6" id="KW-0472">Membrane</keyword>
<dbReference type="PANTHER" id="PTHR12815">
    <property type="entry name" value="SORTING AND ASSEMBLY MACHINERY SAMM50 PROTEIN FAMILY MEMBER"/>
    <property type="match status" value="1"/>
</dbReference>
<keyword evidence="9" id="KW-1185">Reference proteome</keyword>
<gene>
    <name evidence="8" type="ORF">MAM1_0122c05896</name>
</gene>
<dbReference type="Proteomes" id="UP000053815">
    <property type="component" value="Unassembled WGS sequence"/>
</dbReference>
<dbReference type="EMBL" id="DF836411">
    <property type="protein sequence ID" value="GAN06413.1"/>
    <property type="molecule type" value="Genomic_DNA"/>
</dbReference>
<dbReference type="Pfam" id="PF01103">
    <property type="entry name" value="Omp85"/>
    <property type="match status" value="1"/>
</dbReference>
<evidence type="ECO:0000313" key="9">
    <source>
        <dbReference type="Proteomes" id="UP000053815"/>
    </source>
</evidence>
<sequence length="602" mass="65742">MFLLRHLFGVTSNVFNADTTEQVLKRVQDIAAQLQKHDIFDEIKIYLDTNHDIADTVDVTLHLKEKDKGLFETKVNVGNNQAELNGGVGLRNIFGGAESVSANFAFGNRTKASVEGAIETPFRGNANTKIGVFVNGSIRDHSQINAYKESAKATGVRLKGWTQYGEHEVAYAVTHRDVLALPTATAGVRSQSGTNEKSSVFHSFVRDQRDDAVLPTKGHYLGIFQELAGLGGRGDTNYLKHELNASYHHSLIDSKSKDDAKFVLSTSFRAGLFSTVLDAPKGSDGPKISDRFYVGGPTSVRGFKMGGIRETEEPVGGEGYWAAGASLIASVPGLTHLPVKAHAFANAGSIVSSTKGVSVGDTIKALSETPRTSAGFGLIFHHSIARIELNYCIPVKYSSTDLLEPKLQFGFGLNFLNVVCLGYVICSINTINSSAIIPQYYYLFVFFYDYIMKLFFLTVATALASVLASTIEPSSSAVKYDTAVAEPDQEICILSIVPCPKRCRDTCIYPDVPCPKTHPPHCPNEKPKHWPPHQKKSESIVRRNAIVTKQDNGNEKTSCLDRPCPRVIFKPCPKACPSSCEFQNPEDPCCPYSGKPVCMELN</sequence>
<feature type="domain" description="Bacterial surface antigen (D15)" evidence="7">
    <location>
        <begin position="92"/>
        <end position="415"/>
    </location>
</feature>
<feature type="transmembrane region" description="Helical" evidence="6">
    <location>
        <begin position="409"/>
        <end position="428"/>
    </location>
</feature>
<keyword evidence="3" id="KW-1134">Transmembrane beta strand</keyword>
<dbReference type="STRING" id="91626.A0A0C9MW91"/>
<reference evidence="8" key="1">
    <citation type="submission" date="2014-09" db="EMBL/GenBank/DDBJ databases">
        <title>Draft genome sequence of an oleaginous Mucoromycotina fungus Mucor ambiguus NBRC6742.</title>
        <authorList>
            <person name="Takeda I."/>
            <person name="Yamane N."/>
            <person name="Morita T."/>
            <person name="Tamano K."/>
            <person name="Machida M."/>
            <person name="Baker S."/>
            <person name="Koike H."/>
        </authorList>
    </citation>
    <scope>NUCLEOTIDE SEQUENCE</scope>
    <source>
        <strain evidence="8">NBRC 6742</strain>
    </source>
</reference>
<proteinExistence type="inferred from homology"/>
<dbReference type="Gene3D" id="2.40.160.50">
    <property type="entry name" value="membrane protein fhac: a member of the omp85/tpsb transporter family"/>
    <property type="match status" value="1"/>
</dbReference>
<dbReference type="AlphaFoldDB" id="A0A0C9MW91"/>
<evidence type="ECO:0000256" key="4">
    <source>
        <dbReference type="ARBA" id="ARBA00022692"/>
    </source>
</evidence>
<dbReference type="GO" id="GO:0045040">
    <property type="term" value="P:protein insertion into mitochondrial outer membrane"/>
    <property type="evidence" value="ECO:0007669"/>
    <property type="project" value="TreeGrafter"/>
</dbReference>
<keyword evidence="6" id="KW-1133">Transmembrane helix</keyword>
<evidence type="ECO:0000256" key="6">
    <source>
        <dbReference type="SAM" id="Phobius"/>
    </source>
</evidence>
<dbReference type="PANTHER" id="PTHR12815:SF18">
    <property type="entry name" value="SORTING AND ASSEMBLY MACHINERY COMPONENT 50 HOMOLOG"/>
    <property type="match status" value="1"/>
</dbReference>
<keyword evidence="4 6" id="KW-0812">Transmembrane</keyword>